<dbReference type="Proteomes" id="UP000314986">
    <property type="component" value="Unassembled WGS sequence"/>
</dbReference>
<dbReference type="STRING" id="7868.ENSCMIP00000037351"/>
<evidence type="ECO:0000256" key="1">
    <source>
        <dbReference type="ARBA" id="ARBA00022737"/>
    </source>
</evidence>
<reference evidence="3" key="4">
    <citation type="submission" date="2025-08" db="UniProtKB">
        <authorList>
            <consortium name="Ensembl"/>
        </authorList>
    </citation>
    <scope>IDENTIFICATION</scope>
</reference>
<reference evidence="4" key="2">
    <citation type="journal article" date="2007" name="PLoS Biol.">
        <title>Survey sequencing and comparative analysis of the elephant shark (Callorhinchus milii) genome.</title>
        <authorList>
            <person name="Venkatesh B."/>
            <person name="Kirkness E.F."/>
            <person name="Loh Y.H."/>
            <person name="Halpern A.L."/>
            <person name="Lee A.P."/>
            <person name="Johnson J."/>
            <person name="Dandona N."/>
            <person name="Viswanathan L.D."/>
            <person name="Tay A."/>
            <person name="Venter J.C."/>
            <person name="Strausberg R.L."/>
            <person name="Brenner S."/>
        </authorList>
    </citation>
    <scope>NUCLEOTIDE SEQUENCE [LARGE SCALE GENOMIC DNA]</scope>
</reference>
<dbReference type="SMART" id="SM00248">
    <property type="entry name" value="ANK"/>
    <property type="match status" value="4"/>
</dbReference>
<dbReference type="InterPro" id="IPR002110">
    <property type="entry name" value="Ankyrin_rpt"/>
</dbReference>
<dbReference type="InterPro" id="IPR051070">
    <property type="entry name" value="NF-kappa-B_inhibitor"/>
</dbReference>
<dbReference type="GeneTree" id="ENSGT00940000159120"/>
<reference evidence="4" key="3">
    <citation type="journal article" date="2014" name="Nature">
        <title>Elephant shark genome provides unique insights into gnathostome evolution.</title>
        <authorList>
            <consortium name="International Elephant Shark Genome Sequencing Consortium"/>
            <person name="Venkatesh B."/>
            <person name="Lee A.P."/>
            <person name="Ravi V."/>
            <person name="Maurya A.K."/>
            <person name="Lian M.M."/>
            <person name="Swann J.B."/>
            <person name="Ohta Y."/>
            <person name="Flajnik M.F."/>
            <person name="Sutoh Y."/>
            <person name="Kasahara M."/>
            <person name="Hoon S."/>
            <person name="Gangu V."/>
            <person name="Roy S.W."/>
            <person name="Irimia M."/>
            <person name="Korzh V."/>
            <person name="Kondrychyn I."/>
            <person name="Lim Z.W."/>
            <person name="Tay B.H."/>
            <person name="Tohari S."/>
            <person name="Kong K.W."/>
            <person name="Ho S."/>
            <person name="Lorente-Galdos B."/>
            <person name="Quilez J."/>
            <person name="Marques-Bonet T."/>
            <person name="Raney B.J."/>
            <person name="Ingham P.W."/>
            <person name="Tay A."/>
            <person name="Hillier L.W."/>
            <person name="Minx P."/>
            <person name="Boehm T."/>
            <person name="Wilson R.K."/>
            <person name="Brenner S."/>
            <person name="Warren W.C."/>
        </authorList>
    </citation>
    <scope>NUCLEOTIDE SEQUENCE [LARGE SCALE GENOMIC DNA]</scope>
</reference>
<dbReference type="GO" id="GO:0071356">
    <property type="term" value="P:cellular response to tumor necrosis factor"/>
    <property type="evidence" value="ECO:0007669"/>
    <property type="project" value="TreeGrafter"/>
</dbReference>
<dbReference type="Pfam" id="PF12796">
    <property type="entry name" value="Ank_2"/>
    <property type="match status" value="1"/>
</dbReference>
<dbReference type="PANTHER" id="PTHR46680:SF3">
    <property type="entry name" value="NF-KAPPA-B INHIBITOR CACTUS"/>
    <property type="match status" value="1"/>
</dbReference>
<keyword evidence="1" id="KW-0677">Repeat</keyword>
<evidence type="ECO:0000256" key="2">
    <source>
        <dbReference type="ARBA" id="ARBA00023043"/>
    </source>
</evidence>
<evidence type="ECO:0000313" key="3">
    <source>
        <dbReference type="Ensembl" id="ENSCMIP00000037351.1"/>
    </source>
</evidence>
<dbReference type="GO" id="GO:0051059">
    <property type="term" value="F:NF-kappaB binding"/>
    <property type="evidence" value="ECO:0007669"/>
    <property type="project" value="TreeGrafter"/>
</dbReference>
<dbReference type="Gene3D" id="1.25.40.20">
    <property type="entry name" value="Ankyrin repeat-containing domain"/>
    <property type="match status" value="1"/>
</dbReference>
<dbReference type="SUPFAM" id="SSF48403">
    <property type="entry name" value="Ankyrin repeat"/>
    <property type="match status" value="1"/>
</dbReference>
<keyword evidence="4" id="KW-1185">Reference proteome</keyword>
<dbReference type="OMA" id="HSRADIC"/>
<dbReference type="InParanoid" id="A0A4W3JCW6"/>
<dbReference type="GO" id="GO:0005829">
    <property type="term" value="C:cytosol"/>
    <property type="evidence" value="ECO:0007669"/>
    <property type="project" value="TreeGrafter"/>
</dbReference>
<reference evidence="3" key="5">
    <citation type="submission" date="2025-09" db="UniProtKB">
        <authorList>
            <consortium name="Ensembl"/>
        </authorList>
    </citation>
    <scope>IDENTIFICATION</scope>
</reference>
<sequence>MINHFIAILEGDQFDTSYGSSCFSECLDSSYSTSSITDSLSEALDKSCRIRQEYNKKRDTESRDKTMTASLLDPYTLLEEDEDTIVHLTAIHKAEACALFQAALHLAVYTNRCRLVRALVLRRVSLEQQDRHPGRPTPHNTPLHLACEYGLVQCVQALTLPTAQERHHLQHLCLRSRHQDLELRNWQGVTCLHVATLGRNLEITEHLHNGANVDAQDGTSGKTALQFVSATQLGRQHTGIASALCHSRADICLSNVEEETPQDLAAGNVDILVLFLFDDVKLGGQPVLCADF</sequence>
<proteinExistence type="predicted"/>
<dbReference type="PANTHER" id="PTHR46680">
    <property type="entry name" value="NF-KAPPA-B INHIBITOR ALPHA"/>
    <property type="match status" value="1"/>
</dbReference>
<keyword evidence="2" id="KW-0040">ANK repeat</keyword>
<protein>
    <submittedName>
        <fullName evidence="3">Uncharacterized protein</fullName>
    </submittedName>
</protein>
<organism evidence="3 4">
    <name type="scientific">Callorhinchus milii</name>
    <name type="common">Ghost shark</name>
    <dbReference type="NCBI Taxonomy" id="7868"/>
    <lineage>
        <taxon>Eukaryota</taxon>
        <taxon>Metazoa</taxon>
        <taxon>Chordata</taxon>
        <taxon>Craniata</taxon>
        <taxon>Vertebrata</taxon>
        <taxon>Chondrichthyes</taxon>
        <taxon>Holocephali</taxon>
        <taxon>Chimaeriformes</taxon>
        <taxon>Callorhinchidae</taxon>
        <taxon>Callorhinchus</taxon>
    </lineage>
</organism>
<name>A0A4W3JCW6_CALMI</name>
<dbReference type="Ensembl" id="ENSCMIT00000037892.1">
    <property type="protein sequence ID" value="ENSCMIP00000037351.1"/>
    <property type="gene ID" value="ENSCMIG00000015718.1"/>
</dbReference>
<dbReference type="InterPro" id="IPR036770">
    <property type="entry name" value="Ankyrin_rpt-contain_sf"/>
</dbReference>
<dbReference type="AlphaFoldDB" id="A0A4W3JCW6"/>
<accession>A0A4W3JCW6</accession>
<reference evidence="4" key="1">
    <citation type="journal article" date="2006" name="Science">
        <title>Ancient noncoding elements conserved in the human genome.</title>
        <authorList>
            <person name="Venkatesh B."/>
            <person name="Kirkness E.F."/>
            <person name="Loh Y.H."/>
            <person name="Halpern A.L."/>
            <person name="Lee A.P."/>
            <person name="Johnson J."/>
            <person name="Dandona N."/>
            <person name="Viswanathan L.D."/>
            <person name="Tay A."/>
            <person name="Venter J.C."/>
            <person name="Strausberg R.L."/>
            <person name="Brenner S."/>
        </authorList>
    </citation>
    <scope>NUCLEOTIDE SEQUENCE [LARGE SCALE GENOMIC DNA]</scope>
</reference>
<evidence type="ECO:0000313" key="4">
    <source>
        <dbReference type="Proteomes" id="UP000314986"/>
    </source>
</evidence>